<accession>A0A922L9A1</accession>
<dbReference type="AlphaFoldDB" id="A0A922L9A1"/>
<reference evidence="1" key="2">
    <citation type="journal article" date="2022" name="Res Sq">
        <title>Comparative Genomics Reveals Insights into the Divergent Evolution of Astigmatic Mites and Household Pest Adaptations.</title>
        <authorList>
            <person name="Xiong Q."/>
            <person name="Wan A.T.-Y."/>
            <person name="Liu X.-Y."/>
            <person name="Fung C.S.-H."/>
            <person name="Xiao X."/>
            <person name="Malainual N."/>
            <person name="Hou J."/>
            <person name="Wang L."/>
            <person name="Wang M."/>
            <person name="Yang K."/>
            <person name="Cui Y."/>
            <person name="Leung E."/>
            <person name="Nong W."/>
            <person name="Shin S.-K."/>
            <person name="Au S."/>
            <person name="Jeong K.Y."/>
            <person name="Chew F.T."/>
            <person name="Hui J."/>
            <person name="Leung T.F."/>
            <person name="Tungtrongchitr A."/>
            <person name="Zhong N."/>
            <person name="Liu Z."/>
            <person name="Tsui S."/>
        </authorList>
    </citation>
    <scope>NUCLEOTIDE SEQUENCE</scope>
    <source>
        <strain evidence="1">Derf</strain>
        <tissue evidence="1">Whole organism</tissue>
    </source>
</reference>
<protein>
    <submittedName>
        <fullName evidence="1">Uncharacterized protein</fullName>
    </submittedName>
</protein>
<gene>
    <name evidence="1" type="ORF">DERF_002072</name>
</gene>
<evidence type="ECO:0000313" key="1">
    <source>
        <dbReference type="EMBL" id="KAH9528101.1"/>
    </source>
</evidence>
<comment type="caution">
    <text evidence="1">The sequence shown here is derived from an EMBL/GenBank/DDBJ whole genome shotgun (WGS) entry which is preliminary data.</text>
</comment>
<dbReference type="Proteomes" id="UP000790347">
    <property type="component" value="Unassembled WGS sequence"/>
</dbReference>
<organism evidence="1 2">
    <name type="scientific">Dermatophagoides farinae</name>
    <name type="common">American house dust mite</name>
    <dbReference type="NCBI Taxonomy" id="6954"/>
    <lineage>
        <taxon>Eukaryota</taxon>
        <taxon>Metazoa</taxon>
        <taxon>Ecdysozoa</taxon>
        <taxon>Arthropoda</taxon>
        <taxon>Chelicerata</taxon>
        <taxon>Arachnida</taxon>
        <taxon>Acari</taxon>
        <taxon>Acariformes</taxon>
        <taxon>Sarcoptiformes</taxon>
        <taxon>Astigmata</taxon>
        <taxon>Psoroptidia</taxon>
        <taxon>Analgoidea</taxon>
        <taxon>Pyroglyphidae</taxon>
        <taxon>Dermatophagoidinae</taxon>
        <taxon>Dermatophagoides</taxon>
    </lineage>
</organism>
<keyword evidence="2" id="KW-1185">Reference proteome</keyword>
<name>A0A922L9A1_DERFA</name>
<evidence type="ECO:0000313" key="2">
    <source>
        <dbReference type="Proteomes" id="UP000790347"/>
    </source>
</evidence>
<sequence>MQSITLKNQNQNQTLENRKFIKMKKNRRNKRRFKIDEQLQQQQKKRNQKYGAEVLVLLCLTKNEDTLYSDTTAFISSSYMKLQLYETDHMAAWQFAVHDHIIQLILEKKAQTSF</sequence>
<proteinExistence type="predicted"/>
<reference evidence="1" key="1">
    <citation type="submission" date="2013-05" db="EMBL/GenBank/DDBJ databases">
        <authorList>
            <person name="Yim A.K.Y."/>
            <person name="Chan T.F."/>
            <person name="Ji K.M."/>
            <person name="Liu X.Y."/>
            <person name="Zhou J.W."/>
            <person name="Li R.Q."/>
            <person name="Yang K.Y."/>
            <person name="Li J."/>
            <person name="Li M."/>
            <person name="Law P.T.W."/>
            <person name="Wu Y.L."/>
            <person name="Cai Z.L."/>
            <person name="Qin H."/>
            <person name="Bao Y."/>
            <person name="Leung R.K.K."/>
            <person name="Ng P.K.S."/>
            <person name="Zou J."/>
            <person name="Zhong X.J."/>
            <person name="Ran P.X."/>
            <person name="Zhong N.S."/>
            <person name="Liu Z.G."/>
            <person name="Tsui S.K.W."/>
        </authorList>
    </citation>
    <scope>NUCLEOTIDE SEQUENCE</scope>
    <source>
        <strain evidence="1">Derf</strain>
        <tissue evidence="1">Whole organism</tissue>
    </source>
</reference>
<dbReference type="EMBL" id="ASGP02000001">
    <property type="protein sequence ID" value="KAH9528101.1"/>
    <property type="molecule type" value="Genomic_DNA"/>
</dbReference>